<gene>
    <name evidence="5" type="ORF">GCM10010974_36540</name>
</gene>
<proteinExistence type="predicted"/>
<comment type="caution">
    <text evidence="5">The sequence shown here is derived from an EMBL/GenBank/DDBJ whole genome shotgun (WGS) entry which is preliminary data.</text>
</comment>
<dbReference type="Pfam" id="PF12833">
    <property type="entry name" value="HTH_18"/>
    <property type="match status" value="1"/>
</dbReference>
<dbReference type="InterPro" id="IPR018060">
    <property type="entry name" value="HTH_AraC"/>
</dbReference>
<keyword evidence="1" id="KW-0805">Transcription regulation</keyword>
<dbReference type="InterPro" id="IPR050204">
    <property type="entry name" value="AraC_XylS_family_regulators"/>
</dbReference>
<evidence type="ECO:0000259" key="4">
    <source>
        <dbReference type="PROSITE" id="PS01124"/>
    </source>
</evidence>
<keyword evidence="3" id="KW-0804">Transcription</keyword>
<accession>A0ABQ1N1M9</accession>
<name>A0ABQ1N1M9_9MICO</name>
<dbReference type="Proteomes" id="UP000632322">
    <property type="component" value="Unassembled WGS sequence"/>
</dbReference>
<dbReference type="EMBL" id="BMJG01000030">
    <property type="protein sequence ID" value="GGC51134.1"/>
    <property type="molecule type" value="Genomic_DNA"/>
</dbReference>
<evidence type="ECO:0000256" key="3">
    <source>
        <dbReference type="ARBA" id="ARBA00023163"/>
    </source>
</evidence>
<dbReference type="PANTHER" id="PTHR46796">
    <property type="entry name" value="HTH-TYPE TRANSCRIPTIONAL ACTIVATOR RHAS-RELATED"/>
    <property type="match status" value="1"/>
</dbReference>
<organism evidence="5 6">
    <name type="scientific">Brevibacterium sediminis</name>
    <dbReference type="NCBI Taxonomy" id="1857024"/>
    <lineage>
        <taxon>Bacteria</taxon>
        <taxon>Bacillati</taxon>
        <taxon>Actinomycetota</taxon>
        <taxon>Actinomycetes</taxon>
        <taxon>Micrococcales</taxon>
        <taxon>Brevibacteriaceae</taxon>
        <taxon>Brevibacterium</taxon>
    </lineage>
</organism>
<evidence type="ECO:0000256" key="1">
    <source>
        <dbReference type="ARBA" id="ARBA00023015"/>
    </source>
</evidence>
<dbReference type="Gene3D" id="1.10.10.60">
    <property type="entry name" value="Homeodomain-like"/>
    <property type="match status" value="1"/>
</dbReference>
<feature type="domain" description="HTH araC/xylS-type" evidence="4">
    <location>
        <begin position="208"/>
        <end position="295"/>
    </location>
</feature>
<keyword evidence="2" id="KW-0238">DNA-binding</keyword>
<evidence type="ECO:0000256" key="2">
    <source>
        <dbReference type="ARBA" id="ARBA00023125"/>
    </source>
</evidence>
<evidence type="ECO:0000313" key="5">
    <source>
        <dbReference type="EMBL" id="GGC51134.1"/>
    </source>
</evidence>
<dbReference type="SMART" id="SM00342">
    <property type="entry name" value="HTH_ARAC"/>
    <property type="match status" value="1"/>
</dbReference>
<keyword evidence="6" id="KW-1185">Reference proteome</keyword>
<protein>
    <recommendedName>
        <fullName evidence="4">HTH araC/xylS-type domain-containing protein</fullName>
    </recommendedName>
</protein>
<dbReference type="PROSITE" id="PS01124">
    <property type="entry name" value="HTH_ARAC_FAMILY_2"/>
    <property type="match status" value="1"/>
</dbReference>
<dbReference type="RefSeq" id="WP_181272565.1">
    <property type="nucleotide sequence ID" value="NZ_BMJG01000030.1"/>
</dbReference>
<reference evidence="6" key="1">
    <citation type="journal article" date="2019" name="Int. J. Syst. Evol. Microbiol.">
        <title>The Global Catalogue of Microorganisms (GCM) 10K type strain sequencing project: providing services to taxonomists for standard genome sequencing and annotation.</title>
        <authorList>
            <consortium name="The Broad Institute Genomics Platform"/>
            <consortium name="The Broad Institute Genome Sequencing Center for Infectious Disease"/>
            <person name="Wu L."/>
            <person name="Ma J."/>
        </authorList>
    </citation>
    <scope>NUCLEOTIDE SEQUENCE [LARGE SCALE GENOMIC DNA]</scope>
    <source>
        <strain evidence="6">CGMCC 1.15472</strain>
    </source>
</reference>
<sequence length="295" mass="32341">MDASQDDYLDRHRGYTSVDASPSKAIKFLAAMGFHLRSDPSTLNFKGDTVLNDDFVVARYSHDSAAFDYIPPLGQSFNNQLLLHVCLSGSIVLRSTTGSANLKPLDIALVQLEEFRGAVCESSTAGMFIIYRSTEASKHYEMLAGPSNVVYLRILKAAAFSLLQDLPDRLQPGFTQIQRGLEEIAKATAIGAHLYTDADIDSLRKVYVRGLALIRSMATDVSTSIKSIAQDLQVSRSYLLRAFKSQGTTPSVELRKARLHVAKRLLEEGTSTHEAAVTAGFGSPRNLKRALQLDN</sequence>
<evidence type="ECO:0000313" key="6">
    <source>
        <dbReference type="Proteomes" id="UP000632322"/>
    </source>
</evidence>